<keyword evidence="2" id="KW-1185">Reference proteome</keyword>
<organism evidence="1 2">
    <name type="scientific">Byssothecium circinans</name>
    <dbReference type="NCBI Taxonomy" id="147558"/>
    <lineage>
        <taxon>Eukaryota</taxon>
        <taxon>Fungi</taxon>
        <taxon>Dikarya</taxon>
        <taxon>Ascomycota</taxon>
        <taxon>Pezizomycotina</taxon>
        <taxon>Dothideomycetes</taxon>
        <taxon>Pleosporomycetidae</taxon>
        <taxon>Pleosporales</taxon>
        <taxon>Massarineae</taxon>
        <taxon>Massarinaceae</taxon>
        <taxon>Byssothecium</taxon>
    </lineage>
</organism>
<dbReference type="EMBL" id="ML976978">
    <property type="protein sequence ID" value="KAF1962950.1"/>
    <property type="molecule type" value="Genomic_DNA"/>
</dbReference>
<reference evidence="1" key="1">
    <citation type="journal article" date="2020" name="Stud. Mycol.">
        <title>101 Dothideomycetes genomes: a test case for predicting lifestyles and emergence of pathogens.</title>
        <authorList>
            <person name="Haridas S."/>
            <person name="Albert R."/>
            <person name="Binder M."/>
            <person name="Bloem J."/>
            <person name="Labutti K."/>
            <person name="Salamov A."/>
            <person name="Andreopoulos B."/>
            <person name="Baker S."/>
            <person name="Barry K."/>
            <person name="Bills G."/>
            <person name="Bluhm B."/>
            <person name="Cannon C."/>
            <person name="Castanera R."/>
            <person name="Culley D."/>
            <person name="Daum C."/>
            <person name="Ezra D."/>
            <person name="Gonzalez J."/>
            <person name="Henrissat B."/>
            <person name="Kuo A."/>
            <person name="Liang C."/>
            <person name="Lipzen A."/>
            <person name="Lutzoni F."/>
            <person name="Magnuson J."/>
            <person name="Mondo S."/>
            <person name="Nolan M."/>
            <person name="Ohm R."/>
            <person name="Pangilinan J."/>
            <person name="Park H.-J."/>
            <person name="Ramirez L."/>
            <person name="Alfaro M."/>
            <person name="Sun H."/>
            <person name="Tritt A."/>
            <person name="Yoshinaga Y."/>
            <person name="Zwiers L.-H."/>
            <person name="Turgeon B."/>
            <person name="Goodwin S."/>
            <person name="Spatafora J."/>
            <person name="Crous P."/>
            <person name="Grigoriev I."/>
        </authorList>
    </citation>
    <scope>NUCLEOTIDE SEQUENCE</scope>
    <source>
        <strain evidence="1">CBS 675.92</strain>
    </source>
</reference>
<evidence type="ECO:0000313" key="2">
    <source>
        <dbReference type="Proteomes" id="UP000800035"/>
    </source>
</evidence>
<protein>
    <submittedName>
        <fullName evidence="1">Uncharacterized protein</fullName>
    </submittedName>
</protein>
<accession>A0A6A5UF57</accession>
<sequence>MYCAMGRRDIQLDSRTDPQQFITTLCHSTQVLGSDISVTSEVQVFLQVGVPPMPQQRTYGPE</sequence>
<name>A0A6A5UF57_9PLEO</name>
<proteinExistence type="predicted"/>
<dbReference type="AlphaFoldDB" id="A0A6A5UF57"/>
<dbReference type="Proteomes" id="UP000800035">
    <property type="component" value="Unassembled WGS sequence"/>
</dbReference>
<gene>
    <name evidence="1" type="ORF">CC80DRAFT_101140</name>
</gene>
<evidence type="ECO:0000313" key="1">
    <source>
        <dbReference type="EMBL" id="KAF1962950.1"/>
    </source>
</evidence>